<reference evidence="1" key="1">
    <citation type="submission" date="2019-03" db="EMBL/GenBank/DDBJ databases">
        <title>Single cell metagenomics reveals metabolic interactions within the superorganism composed of flagellate Streblomastix strix and complex community of Bacteroidetes bacteria on its surface.</title>
        <authorList>
            <person name="Treitli S.C."/>
            <person name="Kolisko M."/>
            <person name="Husnik F."/>
            <person name="Keeling P."/>
            <person name="Hampl V."/>
        </authorList>
    </citation>
    <scope>NUCLEOTIDE SEQUENCE</scope>
    <source>
        <strain evidence="1">STM</strain>
    </source>
</reference>
<sequence>MINPQKLIDTINSSCKPLLGQSFALTKRKQGNNFCLYRINGTSDALNEFDNPADIVKVLKWFNDFWVFLEIKFTIEEKKVINKRTNEIYVCFSLSIFQGENSDNKKYQLFRAEWDDYNNTEEKHSQPHWHITSNQALEKTIEEYADIFDNRYLISLLDEERNKVFDVKRIHFAMNGNWQNDETHIHKMENEQQIAKWLQGMLNHLRIELDSQ</sequence>
<gene>
    <name evidence="1" type="ORF">EZS27_034066</name>
</gene>
<protein>
    <submittedName>
        <fullName evidence="1">Uncharacterized protein</fullName>
    </submittedName>
</protein>
<dbReference type="EMBL" id="SNRY01005238">
    <property type="protein sequence ID" value="KAA6315477.1"/>
    <property type="molecule type" value="Genomic_DNA"/>
</dbReference>
<dbReference type="AlphaFoldDB" id="A0A5J4Q1C5"/>
<proteinExistence type="predicted"/>
<comment type="caution">
    <text evidence="1">The sequence shown here is derived from an EMBL/GenBank/DDBJ whole genome shotgun (WGS) entry which is preliminary data.</text>
</comment>
<name>A0A5J4Q1C5_9ZZZZ</name>
<evidence type="ECO:0000313" key="1">
    <source>
        <dbReference type="EMBL" id="KAA6315477.1"/>
    </source>
</evidence>
<accession>A0A5J4Q1C5</accession>
<organism evidence="1">
    <name type="scientific">termite gut metagenome</name>
    <dbReference type="NCBI Taxonomy" id="433724"/>
    <lineage>
        <taxon>unclassified sequences</taxon>
        <taxon>metagenomes</taxon>
        <taxon>organismal metagenomes</taxon>
    </lineage>
</organism>